<reference evidence="6 7" key="1">
    <citation type="submission" date="2009-06" db="EMBL/GenBank/DDBJ databases">
        <title>The Genome Sequence of Lactobacillus coleohominis strain 101-4-CHN.</title>
        <authorList>
            <consortium name="The Broad Institute Genome Sequencing Platform"/>
            <person name="Ward D."/>
            <person name="Young S.K."/>
            <person name="Zeng Q."/>
            <person name="Koehrsen M."/>
            <person name="Alvarado L."/>
            <person name="Berlin A."/>
            <person name="Borenstein D."/>
            <person name="Chen Z."/>
            <person name="Engels R."/>
            <person name="Freedman E."/>
            <person name="Gellesch M."/>
            <person name="Goldberg J."/>
            <person name="Griggs A."/>
            <person name="Gujja S."/>
            <person name="Heiman D."/>
            <person name="Hepburn T."/>
            <person name="Howarth C."/>
            <person name="Jen D."/>
            <person name="Larson L."/>
            <person name="Lewis B."/>
            <person name="Mehta T."/>
            <person name="Park D."/>
            <person name="Pearson M."/>
            <person name="Roberts A."/>
            <person name="Saif S."/>
            <person name="Shea T."/>
            <person name="Shenoy N."/>
            <person name="Sisk P."/>
            <person name="Stolte C."/>
            <person name="Sykes S."/>
            <person name="Walk T."/>
            <person name="White J."/>
            <person name="Yandava C."/>
            <person name="Liu Y."/>
            <person name="Xu Q."/>
            <person name="Lander E."/>
            <person name="Nusbaum C."/>
            <person name="Galagan J."/>
            <person name="Birren B."/>
        </authorList>
    </citation>
    <scope>NUCLEOTIDE SEQUENCE [LARGE SCALE GENOMIC DNA]</scope>
    <source>
        <strain evidence="6 7">101-4-CHN</strain>
    </source>
</reference>
<dbReference type="GO" id="GO:0003700">
    <property type="term" value="F:DNA-binding transcription factor activity"/>
    <property type="evidence" value="ECO:0007669"/>
    <property type="project" value="InterPro"/>
</dbReference>
<keyword evidence="2" id="KW-0805">Transcription regulation</keyword>
<gene>
    <name evidence="6" type="ORF">HMPREF0501_00653</name>
</gene>
<dbReference type="Gene3D" id="1.10.10.10">
    <property type="entry name" value="Winged helix-like DNA-binding domain superfamily/Winged helix DNA-binding domain"/>
    <property type="match status" value="1"/>
</dbReference>
<dbReference type="eggNOG" id="COG0583">
    <property type="taxonomic scope" value="Bacteria"/>
</dbReference>
<sequence length="290" mass="33267">MNSELVETFLKIVKYRQISLAADALFITQAGVSNRLNKLEKHLGVKLINRVKGHAQITLTEYGKKFIPLAKQYLSIIESANELKNEPHYDRITIATTFDICGLYISPLVKFFNLSNPEIRLNIKCTDRENIDRLVNEMQADIGIQPFDTNNPKLSSTKIFGDHLVVVTSGNKLLPDNISVENLDKRNEIFIDYNNDKYKVWHNVCWDSTITPAITTNTVMNTIPTLLSSDQWAIVPSQITNLYKESLNMHHLTELKFEYPIYAIQLKNSVKSSPIRQIVSLMRFYLARSF</sequence>
<dbReference type="CDD" id="cd05466">
    <property type="entry name" value="PBP2_LTTR_substrate"/>
    <property type="match status" value="1"/>
</dbReference>
<proteinExistence type="inferred from homology"/>
<dbReference type="PANTHER" id="PTHR30126:SF64">
    <property type="entry name" value="HTH-TYPE TRANSCRIPTIONAL REGULATOR CITR"/>
    <property type="match status" value="1"/>
</dbReference>
<dbReference type="STRING" id="575594.HMPREF0501_00653"/>
<evidence type="ECO:0000256" key="2">
    <source>
        <dbReference type="ARBA" id="ARBA00023015"/>
    </source>
</evidence>
<dbReference type="AlphaFoldDB" id="C7XVA9"/>
<dbReference type="PRINTS" id="PR00039">
    <property type="entry name" value="HTHLYSR"/>
</dbReference>
<dbReference type="GO" id="GO:0000976">
    <property type="term" value="F:transcription cis-regulatory region binding"/>
    <property type="evidence" value="ECO:0007669"/>
    <property type="project" value="TreeGrafter"/>
</dbReference>
<name>C7XVA9_9LACO</name>
<evidence type="ECO:0000256" key="3">
    <source>
        <dbReference type="ARBA" id="ARBA00023125"/>
    </source>
</evidence>
<dbReference type="RefSeq" id="WP_006916455.1">
    <property type="nucleotide sequence ID" value="NZ_GG698803.1"/>
</dbReference>
<dbReference type="PROSITE" id="PS50931">
    <property type="entry name" value="HTH_LYSR"/>
    <property type="match status" value="1"/>
</dbReference>
<dbReference type="Gene3D" id="3.40.190.290">
    <property type="match status" value="1"/>
</dbReference>
<evidence type="ECO:0000256" key="4">
    <source>
        <dbReference type="ARBA" id="ARBA00023163"/>
    </source>
</evidence>
<dbReference type="Pfam" id="PF03466">
    <property type="entry name" value="LysR_substrate"/>
    <property type="match status" value="1"/>
</dbReference>
<accession>C7XVA9</accession>
<dbReference type="PANTHER" id="PTHR30126">
    <property type="entry name" value="HTH-TYPE TRANSCRIPTIONAL REGULATOR"/>
    <property type="match status" value="1"/>
</dbReference>
<keyword evidence="3" id="KW-0238">DNA-binding</keyword>
<evidence type="ECO:0000313" key="6">
    <source>
        <dbReference type="EMBL" id="EEU30275.1"/>
    </source>
</evidence>
<evidence type="ECO:0000256" key="1">
    <source>
        <dbReference type="ARBA" id="ARBA00009437"/>
    </source>
</evidence>
<organism evidence="6 7">
    <name type="scientific">Limosilactobacillus coleohominis 101-4-CHN</name>
    <dbReference type="NCBI Taxonomy" id="575594"/>
    <lineage>
        <taxon>Bacteria</taxon>
        <taxon>Bacillati</taxon>
        <taxon>Bacillota</taxon>
        <taxon>Bacilli</taxon>
        <taxon>Lactobacillales</taxon>
        <taxon>Lactobacillaceae</taxon>
        <taxon>Limosilactobacillus</taxon>
    </lineage>
</organism>
<protein>
    <submittedName>
        <fullName evidence="6">Transcriptional regulator, LysR family</fullName>
    </submittedName>
</protein>
<dbReference type="InterPro" id="IPR036390">
    <property type="entry name" value="WH_DNA-bd_sf"/>
</dbReference>
<dbReference type="EMBL" id="GG698803">
    <property type="protein sequence ID" value="EEU30275.1"/>
    <property type="molecule type" value="Genomic_DNA"/>
</dbReference>
<dbReference type="Proteomes" id="UP000003987">
    <property type="component" value="Unassembled WGS sequence"/>
</dbReference>
<comment type="similarity">
    <text evidence="1">Belongs to the LysR transcriptional regulatory family.</text>
</comment>
<dbReference type="HOGENOM" id="CLU_039613_8_0_9"/>
<dbReference type="InterPro" id="IPR036388">
    <property type="entry name" value="WH-like_DNA-bd_sf"/>
</dbReference>
<dbReference type="SUPFAM" id="SSF46785">
    <property type="entry name" value="Winged helix' DNA-binding domain"/>
    <property type="match status" value="1"/>
</dbReference>
<feature type="domain" description="HTH lysR-type" evidence="5">
    <location>
        <begin position="1"/>
        <end position="58"/>
    </location>
</feature>
<dbReference type="OrthoDB" id="63123at2"/>
<keyword evidence="7" id="KW-1185">Reference proteome</keyword>
<dbReference type="SUPFAM" id="SSF53850">
    <property type="entry name" value="Periplasmic binding protein-like II"/>
    <property type="match status" value="1"/>
</dbReference>
<dbReference type="Pfam" id="PF00126">
    <property type="entry name" value="HTH_1"/>
    <property type="match status" value="1"/>
</dbReference>
<dbReference type="InterPro" id="IPR000847">
    <property type="entry name" value="LysR_HTH_N"/>
</dbReference>
<dbReference type="InterPro" id="IPR005119">
    <property type="entry name" value="LysR_subst-bd"/>
</dbReference>
<keyword evidence="4" id="KW-0804">Transcription</keyword>
<evidence type="ECO:0000259" key="5">
    <source>
        <dbReference type="PROSITE" id="PS50931"/>
    </source>
</evidence>
<evidence type="ECO:0000313" key="7">
    <source>
        <dbReference type="Proteomes" id="UP000003987"/>
    </source>
</evidence>